<protein>
    <recommendedName>
        <fullName evidence="4">Nose resistant-to-fluoxetine protein N-terminal domain-containing protein</fullName>
    </recommendedName>
</protein>
<evidence type="ECO:0000313" key="6">
    <source>
        <dbReference type="Proteomes" id="UP000007798"/>
    </source>
</evidence>
<dbReference type="AlphaFoldDB" id="B4NDM1"/>
<dbReference type="InterPro" id="IPR002656">
    <property type="entry name" value="Acyl_transf_3_dom"/>
</dbReference>
<feature type="signal peptide" evidence="3">
    <location>
        <begin position="1"/>
        <end position="22"/>
    </location>
</feature>
<feature type="transmembrane region" description="Helical" evidence="2">
    <location>
        <begin position="427"/>
        <end position="447"/>
    </location>
</feature>
<feature type="transmembrane region" description="Helical" evidence="2">
    <location>
        <begin position="286"/>
        <end position="304"/>
    </location>
</feature>
<accession>B4NDM1</accession>
<evidence type="ECO:0000256" key="3">
    <source>
        <dbReference type="SAM" id="SignalP"/>
    </source>
</evidence>
<dbReference type="OrthoDB" id="118951at2759"/>
<feature type="chain" id="PRO_5006458356" description="Nose resistant-to-fluoxetine protein N-terminal domain-containing protein" evidence="3">
    <location>
        <begin position="23"/>
        <end position="713"/>
    </location>
</feature>
<keyword evidence="6" id="KW-1185">Reference proteome</keyword>
<dbReference type="InterPro" id="IPR052728">
    <property type="entry name" value="O2_lipid_transport_reg"/>
</dbReference>
<feature type="domain" description="Nose resistant-to-fluoxetine protein N-terminal" evidence="4">
    <location>
        <begin position="75"/>
        <end position="205"/>
    </location>
</feature>
<reference evidence="5 6" key="1">
    <citation type="journal article" date="2007" name="Nature">
        <title>Evolution of genes and genomes on the Drosophila phylogeny.</title>
        <authorList>
            <consortium name="Drosophila 12 Genomes Consortium"/>
            <person name="Clark A.G."/>
            <person name="Eisen M.B."/>
            <person name="Smith D.R."/>
            <person name="Bergman C.M."/>
            <person name="Oliver B."/>
            <person name="Markow T.A."/>
            <person name="Kaufman T.C."/>
            <person name="Kellis M."/>
            <person name="Gelbart W."/>
            <person name="Iyer V.N."/>
            <person name="Pollard D.A."/>
            <person name="Sackton T.B."/>
            <person name="Larracuente A.M."/>
            <person name="Singh N.D."/>
            <person name="Abad J.P."/>
            <person name="Abt D.N."/>
            <person name="Adryan B."/>
            <person name="Aguade M."/>
            <person name="Akashi H."/>
            <person name="Anderson W.W."/>
            <person name="Aquadro C.F."/>
            <person name="Ardell D.H."/>
            <person name="Arguello R."/>
            <person name="Artieri C.G."/>
            <person name="Barbash D.A."/>
            <person name="Barker D."/>
            <person name="Barsanti P."/>
            <person name="Batterham P."/>
            <person name="Batzoglou S."/>
            <person name="Begun D."/>
            <person name="Bhutkar A."/>
            <person name="Blanco E."/>
            <person name="Bosak S.A."/>
            <person name="Bradley R.K."/>
            <person name="Brand A.D."/>
            <person name="Brent M.R."/>
            <person name="Brooks A.N."/>
            <person name="Brown R.H."/>
            <person name="Butlin R.K."/>
            <person name="Caggese C."/>
            <person name="Calvi B.R."/>
            <person name="Bernardo de Carvalho A."/>
            <person name="Caspi A."/>
            <person name="Castrezana S."/>
            <person name="Celniker S.E."/>
            <person name="Chang J.L."/>
            <person name="Chapple C."/>
            <person name="Chatterji S."/>
            <person name="Chinwalla A."/>
            <person name="Civetta A."/>
            <person name="Clifton S.W."/>
            <person name="Comeron J.M."/>
            <person name="Costello J.C."/>
            <person name="Coyne J.A."/>
            <person name="Daub J."/>
            <person name="David R.G."/>
            <person name="Delcher A.L."/>
            <person name="Delehaunty K."/>
            <person name="Do C.B."/>
            <person name="Ebling H."/>
            <person name="Edwards K."/>
            <person name="Eickbush T."/>
            <person name="Evans J.D."/>
            <person name="Filipski A."/>
            <person name="Findeiss S."/>
            <person name="Freyhult E."/>
            <person name="Fulton L."/>
            <person name="Fulton R."/>
            <person name="Garcia A.C."/>
            <person name="Gardiner A."/>
            <person name="Garfield D.A."/>
            <person name="Garvin B.E."/>
            <person name="Gibson G."/>
            <person name="Gilbert D."/>
            <person name="Gnerre S."/>
            <person name="Godfrey J."/>
            <person name="Good R."/>
            <person name="Gotea V."/>
            <person name="Gravely B."/>
            <person name="Greenberg A.J."/>
            <person name="Griffiths-Jones S."/>
            <person name="Gross S."/>
            <person name="Guigo R."/>
            <person name="Gustafson E.A."/>
            <person name="Haerty W."/>
            <person name="Hahn M.W."/>
            <person name="Halligan D.L."/>
            <person name="Halpern A.L."/>
            <person name="Halter G.M."/>
            <person name="Han M.V."/>
            <person name="Heger A."/>
            <person name="Hillier L."/>
            <person name="Hinrichs A.S."/>
            <person name="Holmes I."/>
            <person name="Hoskins R.A."/>
            <person name="Hubisz M.J."/>
            <person name="Hultmark D."/>
            <person name="Huntley M.A."/>
            <person name="Jaffe D.B."/>
            <person name="Jagadeeshan S."/>
            <person name="Jeck W.R."/>
            <person name="Johnson J."/>
            <person name="Jones C.D."/>
            <person name="Jordan W.C."/>
            <person name="Karpen G.H."/>
            <person name="Kataoka E."/>
            <person name="Keightley P.D."/>
            <person name="Kheradpour P."/>
            <person name="Kirkness E.F."/>
            <person name="Koerich L.B."/>
            <person name="Kristiansen K."/>
            <person name="Kudrna D."/>
            <person name="Kulathinal R.J."/>
            <person name="Kumar S."/>
            <person name="Kwok R."/>
            <person name="Lander E."/>
            <person name="Langley C.H."/>
            <person name="Lapoint R."/>
            <person name="Lazzaro B.P."/>
            <person name="Lee S.J."/>
            <person name="Levesque L."/>
            <person name="Li R."/>
            <person name="Lin C.F."/>
            <person name="Lin M.F."/>
            <person name="Lindblad-Toh K."/>
            <person name="Llopart A."/>
            <person name="Long M."/>
            <person name="Low L."/>
            <person name="Lozovsky E."/>
            <person name="Lu J."/>
            <person name="Luo M."/>
            <person name="Machado C.A."/>
            <person name="Makalowski W."/>
            <person name="Marzo M."/>
            <person name="Matsuda M."/>
            <person name="Matzkin L."/>
            <person name="McAllister B."/>
            <person name="McBride C.S."/>
            <person name="McKernan B."/>
            <person name="McKernan K."/>
            <person name="Mendez-Lago M."/>
            <person name="Minx P."/>
            <person name="Mollenhauer M.U."/>
            <person name="Montooth K."/>
            <person name="Mount S.M."/>
            <person name="Mu X."/>
            <person name="Myers E."/>
            <person name="Negre B."/>
            <person name="Newfeld S."/>
            <person name="Nielsen R."/>
            <person name="Noor M.A."/>
            <person name="O'Grady P."/>
            <person name="Pachter L."/>
            <person name="Papaceit M."/>
            <person name="Parisi M.J."/>
            <person name="Parisi M."/>
            <person name="Parts L."/>
            <person name="Pedersen J.S."/>
            <person name="Pesole G."/>
            <person name="Phillippy A.M."/>
            <person name="Ponting C.P."/>
            <person name="Pop M."/>
            <person name="Porcelli D."/>
            <person name="Powell J.R."/>
            <person name="Prohaska S."/>
            <person name="Pruitt K."/>
            <person name="Puig M."/>
            <person name="Quesneville H."/>
            <person name="Ram K.R."/>
            <person name="Rand D."/>
            <person name="Rasmussen M.D."/>
            <person name="Reed L.K."/>
            <person name="Reenan R."/>
            <person name="Reily A."/>
            <person name="Remington K.A."/>
            <person name="Rieger T.T."/>
            <person name="Ritchie M.G."/>
            <person name="Robin C."/>
            <person name="Rogers Y.H."/>
            <person name="Rohde C."/>
            <person name="Rozas J."/>
            <person name="Rubenfield M.J."/>
            <person name="Ruiz A."/>
            <person name="Russo S."/>
            <person name="Salzberg S.L."/>
            <person name="Sanchez-Gracia A."/>
            <person name="Saranga D.J."/>
            <person name="Sato H."/>
            <person name="Schaeffer S.W."/>
            <person name="Schatz M.C."/>
            <person name="Schlenke T."/>
            <person name="Schwartz R."/>
            <person name="Segarra C."/>
            <person name="Singh R.S."/>
            <person name="Sirot L."/>
            <person name="Sirota M."/>
            <person name="Sisneros N.B."/>
            <person name="Smith C.D."/>
            <person name="Smith T.F."/>
            <person name="Spieth J."/>
            <person name="Stage D.E."/>
            <person name="Stark A."/>
            <person name="Stephan W."/>
            <person name="Strausberg R.L."/>
            <person name="Strempel S."/>
            <person name="Sturgill D."/>
            <person name="Sutton G."/>
            <person name="Sutton G.G."/>
            <person name="Tao W."/>
            <person name="Teichmann S."/>
            <person name="Tobari Y.N."/>
            <person name="Tomimura Y."/>
            <person name="Tsolas J.M."/>
            <person name="Valente V.L."/>
            <person name="Venter E."/>
            <person name="Venter J.C."/>
            <person name="Vicario S."/>
            <person name="Vieira F.G."/>
            <person name="Vilella A.J."/>
            <person name="Villasante A."/>
            <person name="Walenz B."/>
            <person name="Wang J."/>
            <person name="Wasserman M."/>
            <person name="Watts T."/>
            <person name="Wilson D."/>
            <person name="Wilson R.K."/>
            <person name="Wing R.A."/>
            <person name="Wolfner M.F."/>
            <person name="Wong A."/>
            <person name="Wong G.K."/>
            <person name="Wu C.I."/>
            <person name="Wu G."/>
            <person name="Yamamoto D."/>
            <person name="Yang H.P."/>
            <person name="Yang S.P."/>
            <person name="Yorke J.A."/>
            <person name="Yoshida K."/>
            <person name="Zdobnov E."/>
            <person name="Zhang P."/>
            <person name="Zhang Y."/>
            <person name="Zimin A.V."/>
            <person name="Baldwin J."/>
            <person name="Abdouelleil A."/>
            <person name="Abdulkadir J."/>
            <person name="Abebe A."/>
            <person name="Abera B."/>
            <person name="Abreu J."/>
            <person name="Acer S.C."/>
            <person name="Aftuck L."/>
            <person name="Alexander A."/>
            <person name="An P."/>
            <person name="Anderson E."/>
            <person name="Anderson S."/>
            <person name="Arachi H."/>
            <person name="Azer M."/>
            <person name="Bachantsang P."/>
            <person name="Barry A."/>
            <person name="Bayul T."/>
            <person name="Berlin A."/>
            <person name="Bessette D."/>
            <person name="Bloom T."/>
            <person name="Blye J."/>
            <person name="Boguslavskiy L."/>
            <person name="Bonnet C."/>
            <person name="Boukhgalter B."/>
            <person name="Bourzgui I."/>
            <person name="Brown A."/>
            <person name="Cahill P."/>
            <person name="Channer S."/>
            <person name="Cheshatsang Y."/>
            <person name="Chuda L."/>
            <person name="Citroen M."/>
            <person name="Collymore A."/>
            <person name="Cooke P."/>
            <person name="Costello M."/>
            <person name="D'Aco K."/>
            <person name="Daza R."/>
            <person name="De Haan G."/>
            <person name="DeGray S."/>
            <person name="DeMaso C."/>
            <person name="Dhargay N."/>
            <person name="Dooley K."/>
            <person name="Dooley E."/>
            <person name="Doricent M."/>
            <person name="Dorje P."/>
            <person name="Dorjee K."/>
            <person name="Dupes A."/>
            <person name="Elong R."/>
            <person name="Falk J."/>
            <person name="Farina A."/>
            <person name="Faro S."/>
            <person name="Ferguson D."/>
            <person name="Fisher S."/>
            <person name="Foley C.D."/>
            <person name="Franke A."/>
            <person name="Friedrich D."/>
            <person name="Gadbois L."/>
            <person name="Gearin G."/>
            <person name="Gearin C.R."/>
            <person name="Giannoukos G."/>
            <person name="Goode T."/>
            <person name="Graham J."/>
            <person name="Grandbois E."/>
            <person name="Grewal S."/>
            <person name="Gyaltsen K."/>
            <person name="Hafez N."/>
            <person name="Hagos B."/>
            <person name="Hall J."/>
            <person name="Henson C."/>
            <person name="Hollinger A."/>
            <person name="Honan T."/>
            <person name="Huard M.D."/>
            <person name="Hughes L."/>
            <person name="Hurhula B."/>
            <person name="Husby M.E."/>
            <person name="Kamat A."/>
            <person name="Kanga B."/>
            <person name="Kashin S."/>
            <person name="Khazanovich D."/>
            <person name="Kisner P."/>
            <person name="Lance K."/>
            <person name="Lara M."/>
            <person name="Lee W."/>
            <person name="Lennon N."/>
            <person name="Letendre F."/>
            <person name="LeVine R."/>
            <person name="Lipovsky A."/>
            <person name="Liu X."/>
            <person name="Liu J."/>
            <person name="Liu S."/>
            <person name="Lokyitsang T."/>
            <person name="Lokyitsang Y."/>
            <person name="Lubonja R."/>
            <person name="Lui A."/>
            <person name="MacDonald P."/>
            <person name="Magnisalis V."/>
            <person name="Maru K."/>
            <person name="Matthews C."/>
            <person name="McCusker W."/>
            <person name="McDonough S."/>
            <person name="Mehta T."/>
            <person name="Meldrim J."/>
            <person name="Meneus L."/>
            <person name="Mihai O."/>
            <person name="Mihalev A."/>
            <person name="Mihova T."/>
            <person name="Mittelman R."/>
            <person name="Mlenga V."/>
            <person name="Montmayeur A."/>
            <person name="Mulrain L."/>
            <person name="Navidi A."/>
            <person name="Naylor J."/>
            <person name="Negash T."/>
            <person name="Nguyen T."/>
            <person name="Nguyen N."/>
            <person name="Nicol R."/>
            <person name="Norbu C."/>
            <person name="Norbu N."/>
            <person name="Novod N."/>
            <person name="O'Neill B."/>
            <person name="Osman S."/>
            <person name="Markiewicz E."/>
            <person name="Oyono O.L."/>
            <person name="Patti C."/>
            <person name="Phunkhang P."/>
            <person name="Pierre F."/>
            <person name="Priest M."/>
            <person name="Raghuraman S."/>
            <person name="Rege F."/>
            <person name="Reyes R."/>
            <person name="Rise C."/>
            <person name="Rogov P."/>
            <person name="Ross K."/>
            <person name="Ryan E."/>
            <person name="Settipalli S."/>
            <person name="Shea T."/>
            <person name="Sherpa N."/>
            <person name="Shi L."/>
            <person name="Shih D."/>
            <person name="Sparrow T."/>
            <person name="Spaulding J."/>
            <person name="Stalker J."/>
            <person name="Stange-Thomann N."/>
            <person name="Stavropoulos S."/>
            <person name="Stone C."/>
            <person name="Strader C."/>
            <person name="Tesfaye S."/>
            <person name="Thomson T."/>
            <person name="Thoulutsang Y."/>
            <person name="Thoulutsang D."/>
            <person name="Topham K."/>
            <person name="Topping I."/>
            <person name="Tsamla T."/>
            <person name="Vassiliev H."/>
            <person name="Vo A."/>
            <person name="Wangchuk T."/>
            <person name="Wangdi T."/>
            <person name="Weiand M."/>
            <person name="Wilkinson J."/>
            <person name="Wilson A."/>
            <person name="Yadav S."/>
            <person name="Young G."/>
            <person name="Yu Q."/>
            <person name="Zembek L."/>
            <person name="Zhong D."/>
            <person name="Zimmer A."/>
            <person name="Zwirko Z."/>
            <person name="Jaffe D.B."/>
            <person name="Alvarez P."/>
            <person name="Brockman W."/>
            <person name="Butler J."/>
            <person name="Chin C."/>
            <person name="Gnerre S."/>
            <person name="Grabherr M."/>
            <person name="Kleber M."/>
            <person name="Mauceli E."/>
            <person name="MacCallum I."/>
        </authorList>
    </citation>
    <scope>NUCLEOTIDE SEQUENCE [LARGE SCALE GENOMIC DNA]</scope>
    <source>
        <strain evidence="6">Tucson 14030-0811.24</strain>
    </source>
</reference>
<evidence type="ECO:0000313" key="5">
    <source>
        <dbReference type="EMBL" id="EDW81843.2"/>
    </source>
</evidence>
<dbReference type="Pfam" id="PF20146">
    <property type="entry name" value="NRF"/>
    <property type="match status" value="1"/>
</dbReference>
<proteinExistence type="predicted"/>
<evidence type="ECO:0000256" key="1">
    <source>
        <dbReference type="SAM" id="MobiDB-lite"/>
    </source>
</evidence>
<dbReference type="KEGG" id="dwi:6648311"/>
<keyword evidence="2" id="KW-0812">Transmembrane</keyword>
<feature type="transmembrane region" description="Helical" evidence="2">
    <location>
        <begin position="525"/>
        <end position="545"/>
    </location>
</feature>
<organism evidence="5 6">
    <name type="scientific">Drosophila willistoni</name>
    <name type="common">Fruit fly</name>
    <dbReference type="NCBI Taxonomy" id="7260"/>
    <lineage>
        <taxon>Eukaryota</taxon>
        <taxon>Metazoa</taxon>
        <taxon>Ecdysozoa</taxon>
        <taxon>Arthropoda</taxon>
        <taxon>Hexapoda</taxon>
        <taxon>Insecta</taxon>
        <taxon>Pterygota</taxon>
        <taxon>Neoptera</taxon>
        <taxon>Endopterygota</taxon>
        <taxon>Diptera</taxon>
        <taxon>Brachycera</taxon>
        <taxon>Muscomorpha</taxon>
        <taxon>Ephydroidea</taxon>
        <taxon>Drosophilidae</taxon>
        <taxon>Drosophila</taxon>
        <taxon>Sophophora</taxon>
    </lineage>
</organism>
<keyword evidence="2" id="KW-0472">Membrane</keyword>
<feature type="transmembrane region" description="Helical" evidence="2">
    <location>
        <begin position="364"/>
        <end position="381"/>
    </location>
</feature>
<name>B4NDM1_DROWI</name>
<dbReference type="InterPro" id="IPR006621">
    <property type="entry name" value="Nose-resist-to-fluoxetine_N"/>
</dbReference>
<keyword evidence="2" id="KW-1133">Transmembrane helix</keyword>
<dbReference type="eggNOG" id="KOG3700">
    <property type="taxonomic scope" value="Eukaryota"/>
</dbReference>
<feature type="transmembrane region" description="Helical" evidence="2">
    <location>
        <begin position="214"/>
        <end position="235"/>
    </location>
</feature>
<dbReference type="EMBL" id="CH964239">
    <property type="protein sequence ID" value="EDW81843.2"/>
    <property type="molecule type" value="Genomic_DNA"/>
</dbReference>
<feature type="transmembrane region" description="Helical" evidence="2">
    <location>
        <begin position="324"/>
        <end position="344"/>
    </location>
</feature>
<keyword evidence="3" id="KW-0732">Signal</keyword>
<evidence type="ECO:0000259" key="4">
    <source>
        <dbReference type="SMART" id="SM00703"/>
    </source>
</evidence>
<gene>
    <name evidence="5" type="primary">Dwil\GK25443</name>
    <name evidence="5" type="ORF">Dwil_GK25443</name>
</gene>
<dbReference type="InParanoid" id="B4NDM1"/>
<dbReference type="PANTHER" id="PTHR11161">
    <property type="entry name" value="O-ACYLTRANSFERASE"/>
    <property type="match status" value="1"/>
</dbReference>
<dbReference type="Proteomes" id="UP000007798">
    <property type="component" value="Unassembled WGS sequence"/>
</dbReference>
<dbReference type="GO" id="GO:0016747">
    <property type="term" value="F:acyltransferase activity, transferring groups other than amino-acyl groups"/>
    <property type="evidence" value="ECO:0007669"/>
    <property type="project" value="InterPro"/>
</dbReference>
<dbReference type="Pfam" id="PF01757">
    <property type="entry name" value="Acyl_transf_3"/>
    <property type="match status" value="1"/>
</dbReference>
<sequence>MVSTRVFLIATLLLSVGTTVWSTSQNEDYLEMDLSEYQSLTRLRHLSVEFLDFYQNITLKDLLPGESPRIPTQEDLECLSDLTLLTQGVSTASLWAIRMFDSWGSIPSGILKGNLKDLGNYDECLAIDHSVVSGHSVRGKYCFAKIPFGKISGVPSILNVNTAVCFPSTCSGTHMDTMIRQLFKQLLNLEISADLELVNDASCKTADKEPYDGVTIFTIVLLSILAFLMVLATLYDYFICEDQKKLPPIVKAFSARANSRTLFRIVDNKSNPNVIDCLHGMRCMSLVWVIFGHDYIIAGVSPNINIVDAYKWFNSAFFMLIREGVFSVDTFFFLSGLLVVLLGLRYVERTKGKLNVPMMYLHRYLRLTPVLAIGILIYMKILPLLGDGPLFGGVAMEDYSLCKDNWFWTLLYVQNYATNDLCIAHSWYLAVDMQLYIIAPFLILALYKWGKKGAAGVFVLMLLLASCLFSMMVIKKYSMVSGGTTSMKKIYFGTQTRASPYLIGVLFGYFLHVNRGKTFKLNRPTVWLGWIISLALFFTCIFALYDVSISMPIVDEAFFLTLGRMAWPLGLCWVIFACMQGYGGLANSFLSSPLWQPLSKLSYCAYIFHMLIESLNGGITRTSTYFSNYQVMLRFWGDFGFVVILAYFMYILIEAPFGNLESLLLPTRKPSPAVAPVTKVPATIESTSETAPPLPNKSALTDEKASVTFTASS</sequence>
<feature type="transmembrane region" description="Helical" evidence="2">
    <location>
        <begin position="639"/>
        <end position="660"/>
    </location>
</feature>
<feature type="region of interest" description="Disordered" evidence="1">
    <location>
        <begin position="684"/>
        <end position="713"/>
    </location>
</feature>
<feature type="transmembrane region" description="Helical" evidence="2">
    <location>
        <begin position="454"/>
        <end position="474"/>
    </location>
</feature>
<dbReference type="PANTHER" id="PTHR11161:SF0">
    <property type="entry name" value="O-ACYLTRANSFERASE LIKE PROTEIN"/>
    <property type="match status" value="1"/>
</dbReference>
<evidence type="ECO:0000256" key="2">
    <source>
        <dbReference type="SAM" id="Phobius"/>
    </source>
</evidence>
<dbReference type="SMART" id="SM00703">
    <property type="entry name" value="NRF"/>
    <property type="match status" value="1"/>
</dbReference>
<dbReference type="HOGENOM" id="CLU_007874_2_1_1"/>
<feature type="transmembrane region" description="Helical" evidence="2">
    <location>
        <begin position="494"/>
        <end position="513"/>
    </location>
</feature>
<feature type="transmembrane region" description="Helical" evidence="2">
    <location>
        <begin position="565"/>
        <end position="589"/>
    </location>
</feature>